<feature type="coiled-coil region" evidence="1">
    <location>
        <begin position="2"/>
        <end position="91"/>
    </location>
</feature>
<feature type="region of interest" description="Disordered" evidence="2">
    <location>
        <begin position="175"/>
        <end position="202"/>
    </location>
</feature>
<proteinExistence type="predicted"/>
<dbReference type="HOGENOM" id="CLU_092923_0_0_1"/>
<evidence type="ECO:0000256" key="1">
    <source>
        <dbReference type="SAM" id="Coils"/>
    </source>
</evidence>
<sequence length="202" mass="24374">MYIEAEKQIKIKEEERLAKEKEKRKKELESIKKVIAKDYDKKLAQEKENLHLVQKNLDELVKKQNKDNNRIAELQSQISLYENMIKEERGDQQELKQTLDLMCAELAKNRESALKEAILIEQNKRDMEKLQEEKERLKREHEIEKQNLQREYEEHVEAAKEKMRDEIREHMDKELEELKRSHRAEMAKKKSRESEDSSCTIL</sequence>
<name>K1QUF2_MAGGI</name>
<protein>
    <submittedName>
        <fullName evidence="3">Uncharacterized protein</fullName>
    </submittedName>
</protein>
<dbReference type="AlphaFoldDB" id="K1QUF2"/>
<evidence type="ECO:0000313" key="3">
    <source>
        <dbReference type="EMBL" id="EKC40467.1"/>
    </source>
</evidence>
<feature type="compositionally biased region" description="Basic and acidic residues" evidence="2">
    <location>
        <begin position="175"/>
        <end position="195"/>
    </location>
</feature>
<accession>K1QUF2</accession>
<organism evidence="3">
    <name type="scientific">Magallana gigas</name>
    <name type="common">Pacific oyster</name>
    <name type="synonym">Crassostrea gigas</name>
    <dbReference type="NCBI Taxonomy" id="29159"/>
    <lineage>
        <taxon>Eukaryota</taxon>
        <taxon>Metazoa</taxon>
        <taxon>Spiralia</taxon>
        <taxon>Lophotrochozoa</taxon>
        <taxon>Mollusca</taxon>
        <taxon>Bivalvia</taxon>
        <taxon>Autobranchia</taxon>
        <taxon>Pteriomorphia</taxon>
        <taxon>Ostreida</taxon>
        <taxon>Ostreoidea</taxon>
        <taxon>Ostreidae</taxon>
        <taxon>Magallana</taxon>
    </lineage>
</organism>
<gene>
    <name evidence="3" type="ORF">CGI_10008791</name>
</gene>
<evidence type="ECO:0000256" key="2">
    <source>
        <dbReference type="SAM" id="MobiDB-lite"/>
    </source>
</evidence>
<dbReference type="EMBL" id="JH816838">
    <property type="protein sequence ID" value="EKC40467.1"/>
    <property type="molecule type" value="Genomic_DNA"/>
</dbReference>
<dbReference type="InParanoid" id="K1QUF2"/>
<keyword evidence="1" id="KW-0175">Coiled coil</keyword>
<reference evidence="3" key="1">
    <citation type="journal article" date="2012" name="Nature">
        <title>The oyster genome reveals stress adaptation and complexity of shell formation.</title>
        <authorList>
            <person name="Zhang G."/>
            <person name="Fang X."/>
            <person name="Guo X."/>
            <person name="Li L."/>
            <person name="Luo R."/>
            <person name="Xu F."/>
            <person name="Yang P."/>
            <person name="Zhang L."/>
            <person name="Wang X."/>
            <person name="Qi H."/>
            <person name="Xiong Z."/>
            <person name="Que H."/>
            <person name="Xie Y."/>
            <person name="Holland P.W."/>
            <person name="Paps J."/>
            <person name="Zhu Y."/>
            <person name="Wu F."/>
            <person name="Chen Y."/>
            <person name="Wang J."/>
            <person name="Peng C."/>
            <person name="Meng J."/>
            <person name="Yang L."/>
            <person name="Liu J."/>
            <person name="Wen B."/>
            <person name="Zhang N."/>
            <person name="Huang Z."/>
            <person name="Zhu Q."/>
            <person name="Feng Y."/>
            <person name="Mount A."/>
            <person name="Hedgecock D."/>
            <person name="Xu Z."/>
            <person name="Liu Y."/>
            <person name="Domazet-Loso T."/>
            <person name="Du Y."/>
            <person name="Sun X."/>
            <person name="Zhang S."/>
            <person name="Liu B."/>
            <person name="Cheng P."/>
            <person name="Jiang X."/>
            <person name="Li J."/>
            <person name="Fan D."/>
            <person name="Wang W."/>
            <person name="Fu W."/>
            <person name="Wang T."/>
            <person name="Wang B."/>
            <person name="Zhang J."/>
            <person name="Peng Z."/>
            <person name="Li Y."/>
            <person name="Li N."/>
            <person name="Wang J."/>
            <person name="Chen M."/>
            <person name="He Y."/>
            <person name="Tan F."/>
            <person name="Song X."/>
            <person name="Zheng Q."/>
            <person name="Huang R."/>
            <person name="Yang H."/>
            <person name="Du X."/>
            <person name="Chen L."/>
            <person name="Yang M."/>
            <person name="Gaffney P.M."/>
            <person name="Wang S."/>
            <person name="Luo L."/>
            <person name="She Z."/>
            <person name="Ming Y."/>
            <person name="Huang W."/>
            <person name="Zhang S."/>
            <person name="Huang B."/>
            <person name="Zhang Y."/>
            <person name="Qu T."/>
            <person name="Ni P."/>
            <person name="Miao G."/>
            <person name="Wang J."/>
            <person name="Wang Q."/>
            <person name="Steinberg C.E."/>
            <person name="Wang H."/>
            <person name="Li N."/>
            <person name="Qian L."/>
            <person name="Zhang G."/>
            <person name="Li Y."/>
            <person name="Yang H."/>
            <person name="Liu X."/>
            <person name="Wang J."/>
            <person name="Yin Y."/>
            <person name="Wang J."/>
        </authorList>
    </citation>
    <scope>NUCLEOTIDE SEQUENCE [LARGE SCALE GENOMIC DNA]</scope>
    <source>
        <strain evidence="3">05x7-T-G4-1.051#20</strain>
    </source>
</reference>